<accession>A0A485LIZ4</accession>
<dbReference type="InterPro" id="IPR036055">
    <property type="entry name" value="LDL_receptor-like_sf"/>
</dbReference>
<evidence type="ECO:0000313" key="8">
    <source>
        <dbReference type="EMBL" id="VFT98407.1"/>
    </source>
</evidence>
<dbReference type="Gene3D" id="2.70.130.10">
    <property type="entry name" value="Mannose-6-phosphate receptor binding domain"/>
    <property type="match status" value="1"/>
</dbReference>
<feature type="domain" description="Glucosidase 2 subunit beta-like" evidence="6">
    <location>
        <begin position="341"/>
        <end position="399"/>
    </location>
</feature>
<dbReference type="InterPro" id="IPR002172">
    <property type="entry name" value="LDrepeatLR_classA_rpt"/>
</dbReference>
<sequence length="418" mass="45916">MVSSKAASRSWRASVALALLVSVCLATPAHAAADKATGSLSSCASNLDPHRVNDNFCDCTDGSDDEWRTGACGVGTFTCTTSSAVISSSFVGDGVCDCCDGSDESSAAKCPNTCDVDQRTAAIRLQVVLDEARLGLTRKEAYIAHGTSGAWEASIAGDIDYWEDAGEAAEDELDAFTHDFHVKQIAPTDRDRAIYQHLHAKMGFARLQLQLRQQVAATYFGPQAEYAALLGQCFDYEVNEKQLKGGTSNTIARTYVMVYCPFYNISQTEPSYHEWRQAQREAQMGDKYVPPTQHLEREVQRPILLGVWQDWEHAAPTATVVVPFQMYVERPLDEERDPTPRQIQAYDRGEKCGASDVHRRVYVQMECASYNHILFVEERALCEYAIGFGTPAACSSAYVAHLEAAVRAAAAGRPHDEL</sequence>
<dbReference type="OrthoDB" id="28322at2759"/>
<evidence type="ECO:0000313" key="7">
    <source>
        <dbReference type="EMBL" id="KAF0686461.1"/>
    </source>
</evidence>
<reference evidence="8 9" key="1">
    <citation type="submission" date="2019-03" db="EMBL/GenBank/DDBJ databases">
        <authorList>
            <person name="Gaulin E."/>
            <person name="Dumas B."/>
        </authorList>
    </citation>
    <scope>NUCLEOTIDE SEQUENCE [LARGE SCALE GENOMIC DNA]</scope>
    <source>
        <strain evidence="8">CBS 568.67</strain>
    </source>
</reference>
<evidence type="ECO:0000259" key="6">
    <source>
        <dbReference type="Pfam" id="PF13015"/>
    </source>
</evidence>
<dbReference type="EMBL" id="CAADRA010007025">
    <property type="protein sequence ID" value="VFT98407.1"/>
    <property type="molecule type" value="Genomic_DNA"/>
</dbReference>
<feature type="domain" description="Glucosidase II beta subunit N-terminal" evidence="5">
    <location>
        <begin position="47"/>
        <end position="144"/>
    </location>
</feature>
<keyword evidence="3" id="KW-1015">Disulfide bond</keyword>
<keyword evidence="4" id="KW-0732">Signal</keyword>
<dbReference type="PANTHER" id="PTHR12630:SF1">
    <property type="entry name" value="GLUCOSIDASE 2 SUBUNIT BETA"/>
    <property type="match status" value="1"/>
</dbReference>
<evidence type="ECO:0000256" key="2">
    <source>
        <dbReference type="ARBA" id="ARBA00022824"/>
    </source>
</evidence>
<dbReference type="AlphaFoldDB" id="A0A485LIZ4"/>
<dbReference type="Gene3D" id="4.10.400.10">
    <property type="entry name" value="Low-density Lipoprotein Receptor"/>
    <property type="match status" value="1"/>
</dbReference>
<dbReference type="InterPro" id="IPR028146">
    <property type="entry name" value="PRKCSH_N"/>
</dbReference>
<reference evidence="7" key="2">
    <citation type="submission" date="2019-06" db="EMBL/GenBank/DDBJ databases">
        <title>Genomics analysis of Aphanomyces spp. identifies a new class of oomycete effector associated with host adaptation.</title>
        <authorList>
            <person name="Gaulin E."/>
        </authorList>
    </citation>
    <scope>NUCLEOTIDE SEQUENCE</scope>
    <source>
        <strain evidence="7">CBS 578.67</strain>
    </source>
</reference>
<dbReference type="Pfam" id="PF12999">
    <property type="entry name" value="PRKCSH-like"/>
    <property type="match status" value="1"/>
</dbReference>
<evidence type="ECO:0000313" key="9">
    <source>
        <dbReference type="Proteomes" id="UP000332933"/>
    </source>
</evidence>
<evidence type="ECO:0000256" key="1">
    <source>
        <dbReference type="ARBA" id="ARBA00022387"/>
    </source>
</evidence>
<dbReference type="InterPro" id="IPR036607">
    <property type="entry name" value="PRKCSH"/>
</dbReference>
<gene>
    <name evidence="8" type="primary">Aste57867_21738</name>
    <name evidence="7" type="ORF">As57867_021669</name>
    <name evidence="8" type="ORF">ASTE57867_21738</name>
</gene>
<dbReference type="CDD" id="cd00112">
    <property type="entry name" value="LDLa"/>
    <property type="match status" value="1"/>
</dbReference>
<dbReference type="InterPro" id="IPR009011">
    <property type="entry name" value="Man6P_isomerase_rcpt-bd_dom_sf"/>
</dbReference>
<evidence type="ECO:0000256" key="4">
    <source>
        <dbReference type="SAM" id="SignalP"/>
    </source>
</evidence>
<dbReference type="Pfam" id="PF13015">
    <property type="entry name" value="PRKCSH_1"/>
    <property type="match status" value="1"/>
</dbReference>
<proteinExistence type="predicted"/>
<dbReference type="InterPro" id="IPR039794">
    <property type="entry name" value="Gtb1-like"/>
</dbReference>
<dbReference type="PANTHER" id="PTHR12630">
    <property type="entry name" value="N-LINKED OLIGOSACCHARIDE PROCESSING"/>
    <property type="match status" value="1"/>
</dbReference>
<keyword evidence="9" id="KW-1185">Reference proteome</keyword>
<keyword evidence="2" id="KW-0256">Endoplasmic reticulum</keyword>
<dbReference type="GO" id="GO:0006491">
    <property type="term" value="P:N-glycan processing"/>
    <property type="evidence" value="ECO:0007669"/>
    <property type="project" value="TreeGrafter"/>
</dbReference>
<dbReference type="GO" id="GO:0017177">
    <property type="term" value="C:glucosidase II complex"/>
    <property type="evidence" value="ECO:0007669"/>
    <property type="project" value="TreeGrafter"/>
</dbReference>
<name>A0A485LIZ4_9STRA</name>
<dbReference type="EMBL" id="VJMH01006999">
    <property type="protein sequence ID" value="KAF0686461.1"/>
    <property type="molecule type" value="Genomic_DNA"/>
</dbReference>
<feature type="signal peptide" evidence="4">
    <location>
        <begin position="1"/>
        <end position="31"/>
    </location>
</feature>
<feature type="chain" id="PRO_5033437730" description="Glucosidase 2 subunit beta" evidence="4">
    <location>
        <begin position="32"/>
        <end position="418"/>
    </location>
</feature>
<dbReference type="SUPFAM" id="SSF57424">
    <property type="entry name" value="LDL receptor-like module"/>
    <property type="match status" value="1"/>
</dbReference>
<evidence type="ECO:0000259" key="5">
    <source>
        <dbReference type="Pfam" id="PF12999"/>
    </source>
</evidence>
<dbReference type="SMART" id="SM00192">
    <property type="entry name" value="LDLa"/>
    <property type="match status" value="1"/>
</dbReference>
<organism evidence="8 9">
    <name type="scientific">Aphanomyces stellatus</name>
    <dbReference type="NCBI Taxonomy" id="120398"/>
    <lineage>
        <taxon>Eukaryota</taxon>
        <taxon>Sar</taxon>
        <taxon>Stramenopiles</taxon>
        <taxon>Oomycota</taxon>
        <taxon>Saprolegniomycetes</taxon>
        <taxon>Saprolegniales</taxon>
        <taxon>Verrucalvaceae</taxon>
        <taxon>Aphanomyces</taxon>
    </lineage>
</organism>
<evidence type="ECO:0000256" key="3">
    <source>
        <dbReference type="ARBA" id="ARBA00023157"/>
    </source>
</evidence>
<dbReference type="Proteomes" id="UP000332933">
    <property type="component" value="Unassembled WGS sequence"/>
</dbReference>
<protein>
    <recommendedName>
        <fullName evidence="1">Glucosidase 2 subunit beta</fullName>
    </recommendedName>
</protein>